<reference evidence="4 5" key="1">
    <citation type="submission" date="2019-09" db="EMBL/GenBank/DDBJ databases">
        <authorList>
            <person name="Leyn A S."/>
        </authorList>
    </citation>
    <scope>NUCLEOTIDE SEQUENCE [LARGE SCALE GENOMIC DNA]</scope>
    <source>
        <strain evidence="4">AA231_1</strain>
    </source>
</reference>
<dbReference type="PROSITE" id="PS51186">
    <property type="entry name" value="GNAT"/>
    <property type="match status" value="1"/>
</dbReference>
<keyword evidence="2" id="KW-0012">Acyltransferase</keyword>
<evidence type="ECO:0000259" key="3">
    <source>
        <dbReference type="PROSITE" id="PS51186"/>
    </source>
</evidence>
<dbReference type="PANTHER" id="PTHR43072">
    <property type="entry name" value="N-ACETYLTRANSFERASE"/>
    <property type="match status" value="1"/>
</dbReference>
<evidence type="ECO:0000256" key="2">
    <source>
        <dbReference type="ARBA" id="ARBA00023315"/>
    </source>
</evidence>
<dbReference type="Proteomes" id="UP000399805">
    <property type="component" value="Unassembled WGS sequence"/>
</dbReference>
<dbReference type="InterPro" id="IPR016181">
    <property type="entry name" value="Acyl_CoA_acyltransferase"/>
</dbReference>
<dbReference type="InterPro" id="IPR000182">
    <property type="entry name" value="GNAT_dom"/>
</dbReference>
<dbReference type="Gene3D" id="3.40.630.30">
    <property type="match status" value="1"/>
</dbReference>
<dbReference type="SUPFAM" id="SSF55729">
    <property type="entry name" value="Acyl-CoA N-acyltransferases (Nat)"/>
    <property type="match status" value="1"/>
</dbReference>
<dbReference type="Pfam" id="PF13420">
    <property type="entry name" value="Acetyltransf_4"/>
    <property type="match status" value="1"/>
</dbReference>
<dbReference type="GO" id="GO:0016747">
    <property type="term" value="F:acyltransferase activity, transferring groups other than amino-acyl groups"/>
    <property type="evidence" value="ECO:0007669"/>
    <property type="project" value="InterPro"/>
</dbReference>
<dbReference type="PANTHER" id="PTHR43072:SF23">
    <property type="entry name" value="UPF0039 PROTEIN C11D3.02C"/>
    <property type="match status" value="1"/>
</dbReference>
<organism evidence="4 5">
    <name type="scientific">Amycolatopsis camponoti</name>
    <dbReference type="NCBI Taxonomy" id="2606593"/>
    <lineage>
        <taxon>Bacteria</taxon>
        <taxon>Bacillati</taxon>
        <taxon>Actinomycetota</taxon>
        <taxon>Actinomycetes</taxon>
        <taxon>Pseudonocardiales</taxon>
        <taxon>Pseudonocardiaceae</taxon>
        <taxon>Amycolatopsis</taxon>
    </lineage>
</organism>
<keyword evidence="1 4" id="KW-0808">Transferase</keyword>
<protein>
    <submittedName>
        <fullName evidence="4">Acetyltransferase</fullName>
    </submittedName>
</protein>
<dbReference type="AlphaFoldDB" id="A0A6I8LRF7"/>
<proteinExistence type="predicted"/>
<sequence>MLIRDATPDDATACLAIYAPYVTETAISFEDEPPSVAEMARRITDAHAWFVLEGEVRVAGFAYAHPFAERAAYRWSCETSIYLERGRRRTGAGRALYETLFERLRDKGFCRAFAGMTLPNDASAGLHRALGFEPAGVYRRVGWKHGAWRDVAWVQKDLHATDGCASPPAPLT</sequence>
<evidence type="ECO:0000256" key="1">
    <source>
        <dbReference type="ARBA" id="ARBA00022679"/>
    </source>
</evidence>
<evidence type="ECO:0000313" key="5">
    <source>
        <dbReference type="Proteomes" id="UP000399805"/>
    </source>
</evidence>
<keyword evidence="5" id="KW-1185">Reference proteome</keyword>
<evidence type="ECO:0000313" key="4">
    <source>
        <dbReference type="EMBL" id="VVJ19138.1"/>
    </source>
</evidence>
<name>A0A6I8LRF7_9PSEU</name>
<accession>A0A6I8LRF7</accession>
<dbReference type="EMBL" id="CABVGP010000001">
    <property type="protein sequence ID" value="VVJ19138.1"/>
    <property type="molecule type" value="Genomic_DNA"/>
</dbReference>
<feature type="domain" description="N-acetyltransferase" evidence="3">
    <location>
        <begin position="1"/>
        <end position="155"/>
    </location>
</feature>
<gene>
    <name evidence="4" type="ORF">AA23TX_04159</name>
</gene>